<dbReference type="InterPro" id="IPR003439">
    <property type="entry name" value="ABC_transporter-like_ATP-bd"/>
</dbReference>
<evidence type="ECO:0000256" key="9">
    <source>
        <dbReference type="ARBA" id="ARBA00022989"/>
    </source>
</evidence>
<sequence>MMELNTQQQSFDAASVTDIGSQKNKAALQMVSVSKTYGTTKANADVNLHLNAGEILGLVGGNGAGKSTLMKILTGVVPPDSGNILLDNTWIGLAEYDANEARRLGIRIVHQELSLCDNLTVADNFFIESPSQAASGLGWKKPYIDHARDALDLIFPNHGINVESRVENLSISQRQMVEIVRAITGPGARIVVLDEPTSSLDKKRSAQFRHYILRKAAEGMAFILISHKLQEIVETCDRVMVMRNGRDIPGVGNEEITVPQLISAMGGQSESQSHERRARRAAAQKSSRVIGRIEAPETVDNPIELRTGEIIGLAGLEGAGQRTFLRSWYEQQRQTGNSIAYVSGDRQKEGIFPLWSVLTNITFGQFVKSPNLCFLGASAGIERAEKASQELKLDQSRFSSLIGDLSGGNQQKALVARALVGEGETILFDDPTRGVDVAAKDDFYETITNVVNDDKLVLWYSTEDIEFLECDRVLVFKDGRIVRVLENEDISLDAIISSSFSETTTQPKKVTEHKRSHGMLTQSAPLLGLIIMFVALGVLNPAAASLMGVDLLLTPSIVLVLVALAQMFVVGGSEIDLSVGAFTGLINVLTAMYLVDNPGMAILAVTASLIVYASLGTLIQRRKIPSIVLTLGSSFVWAGTSYTLQPVPGGSSPEWLSNFFAWHIAGFPGSVILIIALAVIAVLIDRSRMGVALRGFGGNAAAMSRTGWSATKYAFLRYGIAGVFGVLAGFALTGISGASDLNSSSSLTLVSVAAVVVGGSALMGGMISPVGAVAGALILALTGALLGALNIDTDFNAAVQGCLLITMLVVQTLLKPKKRGA</sequence>
<evidence type="ECO:0000256" key="11">
    <source>
        <dbReference type="SAM" id="Phobius"/>
    </source>
</evidence>
<feature type="transmembrane region" description="Helical" evidence="11">
    <location>
        <begin position="601"/>
        <end position="619"/>
    </location>
</feature>
<keyword evidence="7" id="KW-0547">Nucleotide-binding</keyword>
<dbReference type="PROSITE" id="PS00211">
    <property type="entry name" value="ABC_TRANSPORTER_1"/>
    <property type="match status" value="1"/>
</dbReference>
<keyword evidence="4" id="KW-1003">Cell membrane</keyword>
<evidence type="ECO:0000256" key="4">
    <source>
        <dbReference type="ARBA" id="ARBA00022475"/>
    </source>
</evidence>
<comment type="similarity">
    <text evidence="2">Belongs to the ABC transporter superfamily. Drug exporter-2 (TC 3.A.1.117) family.</text>
</comment>
<evidence type="ECO:0000256" key="6">
    <source>
        <dbReference type="ARBA" id="ARBA00022737"/>
    </source>
</evidence>
<dbReference type="Gene3D" id="3.40.50.300">
    <property type="entry name" value="P-loop containing nucleotide triphosphate hydrolases"/>
    <property type="match status" value="2"/>
</dbReference>
<evidence type="ECO:0000256" key="3">
    <source>
        <dbReference type="ARBA" id="ARBA00022448"/>
    </source>
</evidence>
<proteinExistence type="inferred from homology"/>
<evidence type="ECO:0000256" key="1">
    <source>
        <dbReference type="ARBA" id="ARBA00004429"/>
    </source>
</evidence>
<keyword evidence="5 11" id="KW-0812">Transmembrane</keyword>
<feature type="transmembrane region" description="Helical" evidence="11">
    <location>
        <begin position="626"/>
        <end position="644"/>
    </location>
</feature>
<dbReference type="PANTHER" id="PTHR43790">
    <property type="entry name" value="CARBOHYDRATE TRANSPORT ATP-BINDING PROTEIN MG119-RELATED"/>
    <property type="match status" value="1"/>
</dbReference>
<dbReference type="GO" id="GO:0005524">
    <property type="term" value="F:ATP binding"/>
    <property type="evidence" value="ECO:0007669"/>
    <property type="project" value="UniProtKB-KW"/>
</dbReference>
<keyword evidence="3" id="KW-0813">Transport</keyword>
<feature type="transmembrane region" description="Helical" evidence="11">
    <location>
        <begin position="664"/>
        <end position="684"/>
    </location>
</feature>
<feature type="domain" description="ABC transporter" evidence="12">
    <location>
        <begin position="28"/>
        <end position="269"/>
    </location>
</feature>
<dbReference type="GO" id="GO:0005886">
    <property type="term" value="C:plasma membrane"/>
    <property type="evidence" value="ECO:0007669"/>
    <property type="project" value="UniProtKB-SubCell"/>
</dbReference>
<dbReference type="Proteomes" id="UP000502005">
    <property type="component" value="Plasmid pNE1B"/>
</dbReference>
<feature type="transmembrane region" description="Helical" evidence="11">
    <location>
        <begin position="715"/>
        <end position="738"/>
    </location>
</feature>
<dbReference type="InterPro" id="IPR027417">
    <property type="entry name" value="P-loop_NTPase"/>
</dbReference>
<keyword evidence="8" id="KW-0067">ATP-binding</keyword>
<gene>
    <name evidence="13" type="ORF">CUN67_28680</name>
</gene>
<dbReference type="SUPFAM" id="SSF52540">
    <property type="entry name" value="P-loop containing nucleoside triphosphate hydrolases"/>
    <property type="match status" value="2"/>
</dbReference>
<feature type="transmembrane region" description="Helical" evidence="11">
    <location>
        <begin position="770"/>
        <end position="791"/>
    </location>
</feature>
<evidence type="ECO:0000256" key="5">
    <source>
        <dbReference type="ARBA" id="ARBA00022692"/>
    </source>
</evidence>
<organism evidence="13 14">
    <name type="scientific">Pantoea cypripedii</name>
    <name type="common">Pectobacterium cypripedii</name>
    <name type="synonym">Erwinia cypripedii</name>
    <dbReference type="NCBI Taxonomy" id="55209"/>
    <lineage>
        <taxon>Bacteria</taxon>
        <taxon>Pseudomonadati</taxon>
        <taxon>Pseudomonadota</taxon>
        <taxon>Gammaproteobacteria</taxon>
        <taxon>Enterobacterales</taxon>
        <taxon>Erwiniaceae</taxon>
        <taxon>Pantoea</taxon>
    </lineage>
</organism>
<keyword evidence="9 11" id="KW-1133">Transmembrane helix</keyword>
<comment type="subcellular location">
    <subcellularLocation>
        <location evidence="1">Cell inner membrane</location>
        <topology evidence="1">Multi-pass membrane protein</topology>
    </subcellularLocation>
</comment>
<keyword evidence="6" id="KW-0677">Repeat</keyword>
<dbReference type="GO" id="GO:0016887">
    <property type="term" value="F:ATP hydrolysis activity"/>
    <property type="evidence" value="ECO:0007669"/>
    <property type="project" value="InterPro"/>
</dbReference>
<protein>
    <submittedName>
        <fullName evidence="13">Sugar ABC transporter</fullName>
    </submittedName>
</protein>
<dbReference type="CDD" id="cd03216">
    <property type="entry name" value="ABC_Carb_Monos_I"/>
    <property type="match status" value="1"/>
</dbReference>
<feature type="transmembrane region" description="Helical" evidence="11">
    <location>
        <begin position="552"/>
        <end position="570"/>
    </location>
</feature>
<reference evidence="13 14" key="1">
    <citation type="submission" date="2017-11" db="EMBL/GenBank/DDBJ databases">
        <title>Genome sequence of Pantoea cypripedii NE1.</title>
        <authorList>
            <person name="Nascimento F.X."/>
        </authorList>
    </citation>
    <scope>NUCLEOTIDE SEQUENCE [LARGE SCALE GENOMIC DNA]</scope>
    <source>
        <strain evidence="13 14">NE1</strain>
        <plasmid evidence="14">pne1b</plasmid>
    </source>
</reference>
<feature type="transmembrane region" description="Helical" evidence="11">
    <location>
        <begin position="797"/>
        <end position="814"/>
    </location>
</feature>
<feature type="domain" description="ABC transporter" evidence="12">
    <location>
        <begin position="278"/>
        <end position="503"/>
    </location>
</feature>
<evidence type="ECO:0000256" key="8">
    <source>
        <dbReference type="ARBA" id="ARBA00022840"/>
    </source>
</evidence>
<dbReference type="InterPro" id="IPR017871">
    <property type="entry name" value="ABC_transporter-like_CS"/>
</dbReference>
<dbReference type="PANTHER" id="PTHR43790:SF9">
    <property type="entry name" value="GALACTOFURANOSE TRANSPORTER ATP-BINDING PROTEIN YTFR"/>
    <property type="match status" value="1"/>
</dbReference>
<keyword evidence="10 11" id="KW-0472">Membrane</keyword>
<evidence type="ECO:0000256" key="10">
    <source>
        <dbReference type="ARBA" id="ARBA00023136"/>
    </source>
</evidence>
<dbReference type="EMBL" id="CP024770">
    <property type="protein sequence ID" value="QGY32913.1"/>
    <property type="molecule type" value="Genomic_DNA"/>
</dbReference>
<dbReference type="Pfam" id="PF02653">
    <property type="entry name" value="BPD_transp_2"/>
    <property type="match status" value="1"/>
</dbReference>
<dbReference type="Pfam" id="PF00005">
    <property type="entry name" value="ABC_tran"/>
    <property type="match status" value="2"/>
</dbReference>
<geneLocation type="plasmid" evidence="14">
    <name>pne1b</name>
</geneLocation>
<dbReference type="InterPro" id="IPR050107">
    <property type="entry name" value="ABC_carbohydrate_import_ATPase"/>
</dbReference>
<dbReference type="InterPro" id="IPR003593">
    <property type="entry name" value="AAA+_ATPase"/>
</dbReference>
<keyword evidence="13" id="KW-0614">Plasmid</keyword>
<evidence type="ECO:0000256" key="7">
    <source>
        <dbReference type="ARBA" id="ARBA00022741"/>
    </source>
</evidence>
<evidence type="ECO:0000259" key="12">
    <source>
        <dbReference type="PROSITE" id="PS50893"/>
    </source>
</evidence>
<dbReference type="RefSeq" id="WP_208718856.1">
    <property type="nucleotide sequence ID" value="NZ_CP024770.1"/>
</dbReference>
<accession>A0A6B9GAQ6</accession>
<evidence type="ECO:0000313" key="14">
    <source>
        <dbReference type="Proteomes" id="UP000502005"/>
    </source>
</evidence>
<feature type="transmembrane region" description="Helical" evidence="11">
    <location>
        <begin position="524"/>
        <end position="546"/>
    </location>
</feature>
<dbReference type="SMART" id="SM00382">
    <property type="entry name" value="AAA"/>
    <property type="match status" value="2"/>
</dbReference>
<evidence type="ECO:0000313" key="13">
    <source>
        <dbReference type="EMBL" id="QGY32913.1"/>
    </source>
</evidence>
<dbReference type="CDD" id="cd06579">
    <property type="entry name" value="TM_PBP1_transp_AraH_like"/>
    <property type="match status" value="1"/>
</dbReference>
<feature type="transmembrane region" description="Helical" evidence="11">
    <location>
        <begin position="744"/>
        <end position="763"/>
    </location>
</feature>
<dbReference type="GO" id="GO:0022857">
    <property type="term" value="F:transmembrane transporter activity"/>
    <property type="evidence" value="ECO:0007669"/>
    <property type="project" value="InterPro"/>
</dbReference>
<dbReference type="InterPro" id="IPR001851">
    <property type="entry name" value="ABC_transp_permease"/>
</dbReference>
<dbReference type="AlphaFoldDB" id="A0A6B9GAQ6"/>
<evidence type="ECO:0000256" key="2">
    <source>
        <dbReference type="ARBA" id="ARBA00006526"/>
    </source>
</evidence>
<name>A0A6B9GAQ6_PANCY</name>
<dbReference type="PROSITE" id="PS50893">
    <property type="entry name" value="ABC_TRANSPORTER_2"/>
    <property type="match status" value="2"/>
</dbReference>